<feature type="transmembrane region" description="Helical" evidence="7">
    <location>
        <begin position="100"/>
        <end position="123"/>
    </location>
</feature>
<dbReference type="eggNOG" id="COG2208">
    <property type="taxonomic scope" value="Bacteria"/>
</dbReference>
<dbReference type="PANTHER" id="PTHR43156">
    <property type="entry name" value="STAGE II SPORULATION PROTEIN E-RELATED"/>
    <property type="match status" value="1"/>
</dbReference>
<evidence type="ECO:0000256" key="2">
    <source>
        <dbReference type="ARBA" id="ARBA00022475"/>
    </source>
</evidence>
<gene>
    <name evidence="10" type="ordered locus">AMIS_31750</name>
</gene>
<evidence type="ECO:0000256" key="3">
    <source>
        <dbReference type="ARBA" id="ARBA00022692"/>
    </source>
</evidence>
<dbReference type="EMBL" id="AP012319">
    <property type="protein sequence ID" value="BAL88395.1"/>
    <property type="molecule type" value="Genomic_DNA"/>
</dbReference>
<evidence type="ECO:0000256" key="7">
    <source>
        <dbReference type="SAM" id="Phobius"/>
    </source>
</evidence>
<feature type="transmembrane region" description="Helical" evidence="7">
    <location>
        <begin position="226"/>
        <end position="259"/>
    </location>
</feature>
<evidence type="ECO:0000259" key="8">
    <source>
        <dbReference type="SMART" id="SM00065"/>
    </source>
</evidence>
<proteinExistence type="predicted"/>
<dbReference type="Pfam" id="PF07228">
    <property type="entry name" value="SpoIIE"/>
    <property type="match status" value="1"/>
</dbReference>
<dbReference type="SUPFAM" id="SSF55781">
    <property type="entry name" value="GAF domain-like"/>
    <property type="match status" value="1"/>
</dbReference>
<accession>I0H5V8</accession>
<feature type="transmembrane region" description="Helical" evidence="7">
    <location>
        <begin position="280"/>
        <end position="301"/>
    </location>
</feature>
<feature type="transmembrane region" description="Helical" evidence="7">
    <location>
        <begin position="171"/>
        <end position="192"/>
    </location>
</feature>
<evidence type="ECO:0000313" key="10">
    <source>
        <dbReference type="EMBL" id="BAL88395.1"/>
    </source>
</evidence>
<dbReference type="SMART" id="SM00065">
    <property type="entry name" value="GAF"/>
    <property type="match status" value="1"/>
</dbReference>
<evidence type="ECO:0000256" key="1">
    <source>
        <dbReference type="ARBA" id="ARBA00004651"/>
    </source>
</evidence>
<dbReference type="Gene3D" id="3.30.450.40">
    <property type="match status" value="1"/>
</dbReference>
<dbReference type="HOGENOM" id="CLU_383875_0_0_11"/>
<dbReference type="InterPro" id="IPR029016">
    <property type="entry name" value="GAF-like_dom_sf"/>
</dbReference>
<keyword evidence="6 7" id="KW-0472">Membrane</keyword>
<keyword evidence="5 7" id="KW-1133">Transmembrane helix</keyword>
<dbReference type="Pfam" id="PF13185">
    <property type="entry name" value="GAF_2"/>
    <property type="match status" value="1"/>
</dbReference>
<dbReference type="InterPro" id="IPR003018">
    <property type="entry name" value="GAF"/>
</dbReference>
<keyword evidence="11" id="KW-1185">Reference proteome</keyword>
<dbReference type="SUPFAM" id="SSF81606">
    <property type="entry name" value="PP2C-like"/>
    <property type="match status" value="1"/>
</dbReference>
<dbReference type="PANTHER" id="PTHR43156:SF2">
    <property type="entry name" value="STAGE II SPORULATION PROTEIN E"/>
    <property type="match status" value="1"/>
</dbReference>
<evidence type="ECO:0000259" key="9">
    <source>
        <dbReference type="SMART" id="SM00331"/>
    </source>
</evidence>
<protein>
    <submittedName>
        <fullName evidence="10">Putative magnesium/manganese-dependent protein phosphatase with GAF domain</fullName>
    </submittedName>
</protein>
<dbReference type="InterPro" id="IPR007895">
    <property type="entry name" value="MASE1"/>
</dbReference>
<feature type="transmembrane region" description="Helical" evidence="7">
    <location>
        <begin position="27"/>
        <end position="47"/>
    </location>
</feature>
<keyword evidence="3 7" id="KW-0812">Transmembrane</keyword>
<organism evidence="10 11">
    <name type="scientific">Actinoplanes missouriensis (strain ATCC 14538 / DSM 43046 / CBS 188.64 / JCM 3121 / NBRC 102363 / NCIMB 12654 / NRRL B-3342 / UNCC 431)</name>
    <dbReference type="NCBI Taxonomy" id="512565"/>
    <lineage>
        <taxon>Bacteria</taxon>
        <taxon>Bacillati</taxon>
        <taxon>Actinomycetota</taxon>
        <taxon>Actinomycetes</taxon>
        <taxon>Micromonosporales</taxon>
        <taxon>Micromonosporaceae</taxon>
        <taxon>Actinoplanes</taxon>
    </lineage>
</organism>
<evidence type="ECO:0000256" key="6">
    <source>
        <dbReference type="ARBA" id="ARBA00023136"/>
    </source>
</evidence>
<dbReference type="GO" id="GO:0016791">
    <property type="term" value="F:phosphatase activity"/>
    <property type="evidence" value="ECO:0007669"/>
    <property type="project" value="TreeGrafter"/>
</dbReference>
<dbReference type="PATRIC" id="fig|512565.3.peg.3169"/>
<dbReference type="RefSeq" id="WP_014443290.1">
    <property type="nucleotide sequence ID" value="NC_017093.1"/>
</dbReference>
<name>I0H5V8_ACTM4</name>
<dbReference type="Pfam" id="PF05231">
    <property type="entry name" value="MASE1"/>
    <property type="match status" value="1"/>
</dbReference>
<feature type="transmembrane region" description="Helical" evidence="7">
    <location>
        <begin position="53"/>
        <end position="70"/>
    </location>
</feature>
<comment type="subcellular location">
    <subcellularLocation>
        <location evidence="1">Cell membrane</location>
        <topology evidence="1">Multi-pass membrane protein</topology>
    </subcellularLocation>
</comment>
<dbReference type="InterPro" id="IPR052016">
    <property type="entry name" value="Bact_Sigma-Reg"/>
</dbReference>
<dbReference type="SMART" id="SM00331">
    <property type="entry name" value="PP2C_SIG"/>
    <property type="match status" value="1"/>
</dbReference>
<dbReference type="eggNOG" id="COG3447">
    <property type="taxonomic scope" value="Bacteria"/>
</dbReference>
<dbReference type="Gene3D" id="3.60.40.10">
    <property type="entry name" value="PPM-type phosphatase domain"/>
    <property type="match status" value="1"/>
</dbReference>
<keyword evidence="4" id="KW-0378">Hydrolase</keyword>
<dbReference type="AlphaFoldDB" id="I0H5V8"/>
<feature type="domain" description="GAF" evidence="8">
    <location>
        <begin position="335"/>
        <end position="481"/>
    </location>
</feature>
<reference evidence="10 11" key="1">
    <citation type="submission" date="2012-02" db="EMBL/GenBank/DDBJ databases">
        <title>Complete genome sequence of Actinoplanes missouriensis 431 (= NBRC 102363).</title>
        <authorList>
            <person name="Ohnishi Y."/>
            <person name="Ishikawa J."/>
            <person name="Sekine M."/>
            <person name="Hosoyama A."/>
            <person name="Harada T."/>
            <person name="Narita H."/>
            <person name="Hata T."/>
            <person name="Konno Y."/>
            <person name="Tutikane K."/>
            <person name="Fujita N."/>
            <person name="Horinouchi S."/>
            <person name="Hayakawa M."/>
        </authorList>
    </citation>
    <scope>NUCLEOTIDE SEQUENCE [LARGE SCALE GENOMIC DNA]</scope>
    <source>
        <strain evidence="11">ATCC 14538 / DSM 43046 / CBS 188.64 / JCM 3121 / NBRC 102363 / NCIMB 12654 / NRRL B-3342 / UNCC 431</strain>
    </source>
</reference>
<feature type="transmembrane region" description="Helical" evidence="7">
    <location>
        <begin position="204"/>
        <end position="220"/>
    </location>
</feature>
<dbReference type="InterPro" id="IPR036457">
    <property type="entry name" value="PPM-type-like_dom_sf"/>
</dbReference>
<dbReference type="Proteomes" id="UP000007882">
    <property type="component" value="Chromosome"/>
</dbReference>
<dbReference type="InterPro" id="IPR001932">
    <property type="entry name" value="PPM-type_phosphatase-like_dom"/>
</dbReference>
<dbReference type="GO" id="GO:0005886">
    <property type="term" value="C:plasma membrane"/>
    <property type="evidence" value="ECO:0007669"/>
    <property type="project" value="UniProtKB-SubCell"/>
</dbReference>
<keyword evidence="2" id="KW-1003">Cell membrane</keyword>
<evidence type="ECO:0000256" key="4">
    <source>
        <dbReference type="ARBA" id="ARBA00022801"/>
    </source>
</evidence>
<dbReference type="STRING" id="512565.AMIS_31750"/>
<dbReference type="KEGG" id="ams:AMIS_31750"/>
<dbReference type="OrthoDB" id="23692at2"/>
<feature type="domain" description="PPM-type phosphatase" evidence="9">
    <location>
        <begin position="500"/>
        <end position="713"/>
    </location>
</feature>
<sequence>MSAPASYGPDRLSDVDRPAAGDGTWPLWRVLCLVVALYAAGASLAFLGFGAPSIVVLFLPAGITLSALLLNPRTRWPWILIAVAVAEVVVDVSHGMSPRWVWGFALANTVEPLIGALLLRRYVRGDVDLLRRDHLVAFLACCVGAGPAAGGLIGATMLALSAGQPWPTSVVSFWAGDATGVLVVGGCVLAWWHSRHGRPVGARWPLWVASAVLATVAGFWPQHVPLFYLCVPVLFALAFTQPLPVTMTAALATTVTANLMTSTGHGPWAAVGTSDQWRTLTLQVFLVTTILGALLLAVGVAERDLARRDTSLEREARLRLHALQVLTTDLAKAATSEAIAQAIVREGIGLAADQGSAAILAPDGAGLRVWTTGGRPAGVPGTLDADTPHTAAIRLGRPVLHQTREEIEAAFPELAQDFAALGIHSGLCVPIPGDDGTPLGALTFGFLREHGVDADVLSFADALASLSGQALRRAQTYEQEISAAHQLQQALLPAVAADGLPGVRVSADYRPADLASQVGGDWYDVFALPGGRIGFAVGDVVGHHVTAAAAMARLQAALRFVAQTARHPAQVLEDLDRASAVIPDSMMTTVGFADYDPVTRLLRFACAGHPPPLLVTGNDAQFLWGGRSLPLGVGATAREHAECVLAEQAVVVWYTDGLVERHGQHIAASMQRLADAAGRHGSGDAHALRPHLMRHMVGDRTLGDDTAILCVQFTAAADRG</sequence>
<evidence type="ECO:0000313" key="11">
    <source>
        <dbReference type="Proteomes" id="UP000007882"/>
    </source>
</evidence>
<feature type="transmembrane region" description="Helical" evidence="7">
    <location>
        <begin position="135"/>
        <end position="159"/>
    </location>
</feature>
<evidence type="ECO:0000256" key="5">
    <source>
        <dbReference type="ARBA" id="ARBA00022989"/>
    </source>
</evidence>